<proteinExistence type="predicted"/>
<comment type="caution">
    <text evidence="1">The sequence shown here is derived from an EMBL/GenBank/DDBJ whole genome shotgun (WGS) entry which is preliminary data.</text>
</comment>
<reference evidence="1 2" key="1">
    <citation type="journal article" date="2023" name="Sci. Data">
        <title>Genome assembly of the Korean intertidal mud-creeper Batillaria attramentaria.</title>
        <authorList>
            <person name="Patra A.K."/>
            <person name="Ho P.T."/>
            <person name="Jun S."/>
            <person name="Lee S.J."/>
            <person name="Kim Y."/>
            <person name="Won Y.J."/>
        </authorList>
    </citation>
    <scope>NUCLEOTIDE SEQUENCE [LARGE SCALE GENOMIC DNA]</scope>
    <source>
        <strain evidence="1">Wonlab-2016</strain>
    </source>
</reference>
<name>A0ABD0K1Y6_9CAEN</name>
<organism evidence="1 2">
    <name type="scientific">Batillaria attramentaria</name>
    <dbReference type="NCBI Taxonomy" id="370345"/>
    <lineage>
        <taxon>Eukaryota</taxon>
        <taxon>Metazoa</taxon>
        <taxon>Spiralia</taxon>
        <taxon>Lophotrochozoa</taxon>
        <taxon>Mollusca</taxon>
        <taxon>Gastropoda</taxon>
        <taxon>Caenogastropoda</taxon>
        <taxon>Sorbeoconcha</taxon>
        <taxon>Cerithioidea</taxon>
        <taxon>Batillariidae</taxon>
        <taxon>Batillaria</taxon>
    </lineage>
</organism>
<dbReference type="EMBL" id="JACVVK020000265">
    <property type="protein sequence ID" value="KAK7481194.1"/>
    <property type="molecule type" value="Genomic_DNA"/>
</dbReference>
<evidence type="ECO:0000313" key="1">
    <source>
        <dbReference type="EMBL" id="KAK7481194.1"/>
    </source>
</evidence>
<accession>A0ABD0K1Y6</accession>
<feature type="non-terminal residue" evidence="1">
    <location>
        <position position="73"/>
    </location>
</feature>
<dbReference type="Proteomes" id="UP001519460">
    <property type="component" value="Unassembled WGS sequence"/>
</dbReference>
<sequence>MYELVPGSGVYIHQDNYRTVMTKERDGQPDGKAMARYLMSCFWKQSDLVGASIAEPPRPHHRSLDKGIINAIL</sequence>
<keyword evidence="2" id="KW-1185">Reference proteome</keyword>
<protein>
    <submittedName>
        <fullName evidence="1">Uncharacterized protein</fullName>
    </submittedName>
</protein>
<gene>
    <name evidence="1" type="ORF">BaRGS_00027454</name>
</gene>
<dbReference type="AlphaFoldDB" id="A0ABD0K1Y6"/>
<evidence type="ECO:0000313" key="2">
    <source>
        <dbReference type="Proteomes" id="UP001519460"/>
    </source>
</evidence>